<dbReference type="InterPro" id="IPR012349">
    <property type="entry name" value="Split_barrel_FMN-bd"/>
</dbReference>
<proteinExistence type="predicted"/>
<evidence type="ECO:0000313" key="2">
    <source>
        <dbReference type="EMBL" id="AJY47448.1"/>
    </source>
</evidence>
<feature type="domain" description="Pyridoxamine 5'-phosphate oxidase N-terminal" evidence="1">
    <location>
        <begin position="29"/>
        <end position="149"/>
    </location>
</feature>
<keyword evidence="3" id="KW-1185">Reference proteome</keyword>
<dbReference type="SUPFAM" id="SSF50475">
    <property type="entry name" value="FMN-binding split barrel"/>
    <property type="match status" value="1"/>
</dbReference>
<dbReference type="PATRIC" id="fig|1486262.3.peg.4153"/>
<reference evidence="2 3" key="1">
    <citation type="journal article" date="2015" name="Genome Announc.">
        <title>Complete genome sequence of Martelella endophytica YC6887, which has antifungal activity associated with a halophyte.</title>
        <authorList>
            <person name="Khan A."/>
            <person name="Khan H."/>
            <person name="Chung E.J."/>
            <person name="Hossain M.T."/>
            <person name="Chung Y.R."/>
        </authorList>
    </citation>
    <scope>NUCLEOTIDE SEQUENCE [LARGE SCALE GENOMIC DNA]</scope>
    <source>
        <strain evidence="2">YC6887</strain>
    </source>
</reference>
<sequence>MKTVETVAELKALYGEPGEASLAKVTPALTPAYRRWIEASPFLALATVGPEGLDCSPRGDDGAVVRIADEKTVLLPDWRGNNRVDSLANIVRDPRVALMFMVPGSNNALRINGRAVLAIEPALLESFEMDGRHPRSVIVVTINEVYFQCARAIIRARLWDPERVVDPKALPTAGEMTKQASAAAFDAEAYDREWPERAAKSMW</sequence>
<dbReference type="KEGG" id="mey:TM49_20090"/>
<dbReference type="EMBL" id="CP010803">
    <property type="protein sequence ID" value="AJY47448.1"/>
    <property type="molecule type" value="Genomic_DNA"/>
</dbReference>
<dbReference type="Gene3D" id="2.30.110.10">
    <property type="entry name" value="Electron Transport, Fmn-binding Protein, Chain A"/>
    <property type="match status" value="1"/>
</dbReference>
<evidence type="ECO:0000313" key="3">
    <source>
        <dbReference type="Proteomes" id="UP000032611"/>
    </source>
</evidence>
<dbReference type="STRING" id="1486262.TM49_20090"/>
<dbReference type="OrthoDB" id="9790331at2"/>
<dbReference type="HOGENOM" id="CLU_085054_0_0_5"/>
<dbReference type="PANTHER" id="PTHR42815:SF2">
    <property type="entry name" value="FAD-BINDING, PUTATIVE (AFU_ORTHOLOGUE AFUA_6G07600)-RELATED"/>
    <property type="match status" value="1"/>
</dbReference>
<dbReference type="InterPro" id="IPR024029">
    <property type="entry name" value="Pyridox_Oxase_FMN-dep"/>
</dbReference>
<dbReference type="InterPro" id="IPR011576">
    <property type="entry name" value="Pyridox_Oxase_N"/>
</dbReference>
<name>A0A0D5LVQ3_MAREN</name>
<dbReference type="NCBIfam" id="TIGR04025">
    <property type="entry name" value="PPOX_FMN_DR2398"/>
    <property type="match status" value="1"/>
</dbReference>
<dbReference type="Proteomes" id="UP000032611">
    <property type="component" value="Chromosome"/>
</dbReference>
<dbReference type="PANTHER" id="PTHR42815">
    <property type="entry name" value="FAD-BINDING, PUTATIVE (AFU_ORTHOLOGUE AFUA_6G07600)-RELATED"/>
    <property type="match status" value="1"/>
</dbReference>
<protein>
    <submittedName>
        <fullName evidence="2">Pyridoxamine 5'-phosphate oxidase</fullName>
    </submittedName>
</protein>
<dbReference type="AlphaFoldDB" id="A0A0D5LVQ3"/>
<evidence type="ECO:0000259" key="1">
    <source>
        <dbReference type="Pfam" id="PF01243"/>
    </source>
</evidence>
<gene>
    <name evidence="2" type="ORF">TM49_20090</name>
</gene>
<accession>A0A0D5LVQ3</accession>
<dbReference type="RefSeq" id="WP_045683837.1">
    <property type="nucleotide sequence ID" value="NZ_CP010803.1"/>
</dbReference>
<organism evidence="2 3">
    <name type="scientific">Martelella endophytica</name>
    <dbReference type="NCBI Taxonomy" id="1486262"/>
    <lineage>
        <taxon>Bacteria</taxon>
        <taxon>Pseudomonadati</taxon>
        <taxon>Pseudomonadota</taxon>
        <taxon>Alphaproteobacteria</taxon>
        <taxon>Hyphomicrobiales</taxon>
        <taxon>Aurantimonadaceae</taxon>
        <taxon>Martelella</taxon>
    </lineage>
</organism>
<dbReference type="Pfam" id="PF01243">
    <property type="entry name" value="PNPOx_N"/>
    <property type="match status" value="1"/>
</dbReference>